<dbReference type="AlphaFoldDB" id="A0A927EEF2"/>
<dbReference type="Proteomes" id="UP000619295">
    <property type="component" value="Unassembled WGS sequence"/>
</dbReference>
<dbReference type="InterPro" id="IPR036366">
    <property type="entry name" value="PGBDSf"/>
</dbReference>
<dbReference type="RefSeq" id="WP_191125568.1">
    <property type="nucleotide sequence ID" value="NZ_JACXWY010000019.1"/>
</dbReference>
<comment type="caution">
    <text evidence="1">The sequence shown here is derived from an EMBL/GenBank/DDBJ whole genome shotgun (WGS) entry which is preliminary data.</text>
</comment>
<evidence type="ECO:0008006" key="3">
    <source>
        <dbReference type="Google" id="ProtNLM"/>
    </source>
</evidence>
<proteinExistence type="predicted"/>
<protein>
    <recommendedName>
        <fullName evidence="3">Peptidoglycan binding-like domain-containing protein</fullName>
    </recommendedName>
</protein>
<dbReference type="EMBL" id="JACXWY010000019">
    <property type="protein sequence ID" value="MBD3848555.1"/>
    <property type="molecule type" value="Genomic_DNA"/>
</dbReference>
<evidence type="ECO:0000313" key="2">
    <source>
        <dbReference type="Proteomes" id="UP000619295"/>
    </source>
</evidence>
<organism evidence="1 2">
    <name type="scientific">Bosea spartocytisi</name>
    <dbReference type="NCBI Taxonomy" id="2773451"/>
    <lineage>
        <taxon>Bacteria</taxon>
        <taxon>Pseudomonadati</taxon>
        <taxon>Pseudomonadota</taxon>
        <taxon>Alphaproteobacteria</taxon>
        <taxon>Hyphomicrobiales</taxon>
        <taxon>Boseaceae</taxon>
        <taxon>Bosea</taxon>
    </lineage>
</organism>
<dbReference type="SUPFAM" id="SSF47090">
    <property type="entry name" value="PGBD-like"/>
    <property type="match status" value="1"/>
</dbReference>
<keyword evidence="2" id="KW-1185">Reference proteome</keyword>
<reference evidence="1" key="1">
    <citation type="submission" date="2020-09" db="EMBL/GenBank/DDBJ databases">
        <title>Bosea spartocytisi sp. nov. a root nodule endophyte of Spartocytisus supranubius in the high mountain ecosystem fo the Teide National Park (Canary Islands, Spain).</title>
        <authorList>
            <person name="Pulido-Suarez L."/>
            <person name="Peix A."/>
            <person name="Igual J.M."/>
            <person name="Socas-Perez N."/>
            <person name="Velazquez E."/>
            <person name="Flores-Felix J.D."/>
            <person name="Leon-Barrios M."/>
        </authorList>
    </citation>
    <scope>NUCLEOTIDE SEQUENCE</scope>
    <source>
        <strain evidence="1">SSUT16</strain>
    </source>
</reference>
<dbReference type="Gene3D" id="1.10.101.10">
    <property type="entry name" value="PGBD-like superfamily/PGBD"/>
    <property type="match status" value="1"/>
</dbReference>
<accession>A0A927EEF2</accession>
<sequence>MAYTMQTDLTGMHQVYNVSFPVGPRMPNARDDVLLVQTLLKLANFVRFTPALGPVERSAEIAVDGYFGPQTKRMIVAFEDDQKLHRRFFVADGIVEPSPKDGYTRSGVLYKIILMNRSALDASGWRHEHLPFHETTHPILRQSLQKGAVKPPPSPHF</sequence>
<name>A0A927EEF2_9HYPH</name>
<dbReference type="InterPro" id="IPR036365">
    <property type="entry name" value="PGBD-like_sf"/>
</dbReference>
<gene>
    <name evidence="1" type="ORF">IED13_22890</name>
</gene>
<evidence type="ECO:0000313" key="1">
    <source>
        <dbReference type="EMBL" id="MBD3848555.1"/>
    </source>
</evidence>